<evidence type="ECO:0008006" key="2">
    <source>
        <dbReference type="Google" id="ProtNLM"/>
    </source>
</evidence>
<proteinExistence type="predicted"/>
<protein>
    <recommendedName>
        <fullName evidence="2">Leucine-rich repeat domain-containing protein</fullName>
    </recommendedName>
</protein>
<dbReference type="AlphaFoldDB" id="A0A0F9LUS0"/>
<feature type="non-terminal residue" evidence="1">
    <location>
        <position position="1"/>
    </location>
</feature>
<organism evidence="1">
    <name type="scientific">marine sediment metagenome</name>
    <dbReference type="NCBI Taxonomy" id="412755"/>
    <lineage>
        <taxon>unclassified sequences</taxon>
        <taxon>metagenomes</taxon>
        <taxon>ecological metagenomes</taxon>
    </lineage>
</organism>
<reference evidence="1" key="1">
    <citation type="journal article" date="2015" name="Nature">
        <title>Complex archaea that bridge the gap between prokaryotes and eukaryotes.</title>
        <authorList>
            <person name="Spang A."/>
            <person name="Saw J.H."/>
            <person name="Jorgensen S.L."/>
            <person name="Zaremba-Niedzwiedzka K."/>
            <person name="Martijn J."/>
            <person name="Lind A.E."/>
            <person name="van Eijk R."/>
            <person name="Schleper C."/>
            <person name="Guy L."/>
            <person name="Ettema T.J."/>
        </authorList>
    </citation>
    <scope>NUCLEOTIDE SEQUENCE</scope>
</reference>
<gene>
    <name evidence="1" type="ORF">LCGC14_1464140</name>
</gene>
<comment type="caution">
    <text evidence="1">The sequence shown here is derived from an EMBL/GenBank/DDBJ whole genome shotgun (WGS) entry which is preliminary data.</text>
</comment>
<evidence type="ECO:0000313" key="1">
    <source>
        <dbReference type="EMBL" id="KKM68115.1"/>
    </source>
</evidence>
<accession>A0A0F9LUS0</accession>
<dbReference type="EMBL" id="LAZR01010225">
    <property type="protein sequence ID" value="KKM68115.1"/>
    <property type="molecule type" value="Genomic_DNA"/>
</dbReference>
<name>A0A0F9LUS0_9ZZZZ</name>
<sequence>ALSMLTNLKDLYLVNNPLVLSTNEETKELIRFLEKLDVNIWK</sequence>